<feature type="transmembrane region" description="Helical" evidence="2">
    <location>
        <begin position="56"/>
        <end position="78"/>
    </location>
</feature>
<reference evidence="4" key="1">
    <citation type="submission" date="2018-04" db="EMBL/GenBank/DDBJ databases">
        <authorList>
            <person name="Cornet L."/>
        </authorList>
    </citation>
    <scope>NUCLEOTIDE SEQUENCE [LARGE SCALE GENOMIC DNA]</scope>
</reference>
<evidence type="ECO:0000313" key="4">
    <source>
        <dbReference type="Proteomes" id="UP000249354"/>
    </source>
</evidence>
<proteinExistence type="predicted"/>
<dbReference type="EMBL" id="QBMC01000298">
    <property type="protein sequence ID" value="PZO07659.1"/>
    <property type="molecule type" value="Genomic_DNA"/>
</dbReference>
<evidence type="ECO:0000256" key="1">
    <source>
        <dbReference type="SAM" id="MobiDB-lite"/>
    </source>
</evidence>
<accession>A0A2W4TRZ1</accession>
<reference evidence="3 4" key="2">
    <citation type="submission" date="2018-06" db="EMBL/GenBank/DDBJ databases">
        <title>Metagenomic assembly of (sub)arctic Cyanobacteria and their associated microbiome from non-axenic cultures.</title>
        <authorList>
            <person name="Baurain D."/>
        </authorList>
    </citation>
    <scope>NUCLEOTIDE SEQUENCE [LARGE SCALE GENOMIC DNA]</scope>
    <source>
        <strain evidence="3">ULC129bin1</strain>
    </source>
</reference>
<keyword evidence="2" id="KW-0472">Membrane</keyword>
<organism evidence="3 4">
    <name type="scientific">Leptolyngbya foveolarum</name>
    <dbReference type="NCBI Taxonomy" id="47253"/>
    <lineage>
        <taxon>Bacteria</taxon>
        <taxon>Bacillati</taxon>
        <taxon>Cyanobacteriota</taxon>
        <taxon>Cyanophyceae</taxon>
        <taxon>Leptolyngbyales</taxon>
        <taxon>Leptolyngbyaceae</taxon>
        <taxon>Leptolyngbya group</taxon>
        <taxon>Leptolyngbya</taxon>
    </lineage>
</organism>
<protein>
    <submittedName>
        <fullName evidence="3">Uncharacterized protein</fullName>
    </submittedName>
</protein>
<evidence type="ECO:0000313" key="3">
    <source>
        <dbReference type="EMBL" id="PZO07659.1"/>
    </source>
</evidence>
<dbReference type="AlphaFoldDB" id="A0A2W4TRZ1"/>
<feature type="compositionally biased region" description="Polar residues" evidence="1">
    <location>
        <begin position="11"/>
        <end position="22"/>
    </location>
</feature>
<keyword evidence="2" id="KW-0812">Transmembrane</keyword>
<name>A0A2W4TRZ1_9CYAN</name>
<comment type="caution">
    <text evidence="3">The sequence shown here is derived from an EMBL/GenBank/DDBJ whole genome shotgun (WGS) entry which is preliminary data.</text>
</comment>
<keyword evidence="2" id="KW-1133">Transmembrane helix</keyword>
<evidence type="ECO:0000256" key="2">
    <source>
        <dbReference type="SAM" id="Phobius"/>
    </source>
</evidence>
<gene>
    <name evidence="3" type="ORF">DCF25_22660</name>
</gene>
<feature type="region of interest" description="Disordered" evidence="1">
    <location>
        <begin position="1"/>
        <end position="22"/>
    </location>
</feature>
<feature type="non-terminal residue" evidence="3">
    <location>
        <position position="142"/>
    </location>
</feature>
<dbReference type="Proteomes" id="UP000249354">
    <property type="component" value="Unassembled WGS sequence"/>
</dbReference>
<sequence length="142" mass="15551">MTTLEERDAATQPTTTHPASSQAKIVETAANKPLSTVSQPSTWRRLRMSAARHPRLIQFGILGAIATGTTVFLLYSLFKGAWSANQNNYAILQTIFKMELGRKSALPVGDNPQTVITHTFTSLERKDSGFFKRINGAITLAS</sequence>